<feature type="transmembrane region" description="Helical" evidence="5">
    <location>
        <begin position="135"/>
        <end position="160"/>
    </location>
</feature>
<evidence type="ECO:0000256" key="2">
    <source>
        <dbReference type="ARBA" id="ARBA00022692"/>
    </source>
</evidence>
<dbReference type="RefSeq" id="XP_018986007.1">
    <property type="nucleotide sequence ID" value="XM_019128534.1"/>
</dbReference>
<dbReference type="Pfam" id="PF06813">
    <property type="entry name" value="Nodulin-like"/>
    <property type="match status" value="1"/>
</dbReference>
<dbReference type="OrthoDB" id="410267at2759"/>
<dbReference type="PANTHER" id="PTHR21576">
    <property type="entry name" value="UNCHARACTERIZED NODULIN-LIKE PROTEIN"/>
    <property type="match status" value="1"/>
</dbReference>
<feature type="transmembrane region" description="Helical" evidence="5">
    <location>
        <begin position="418"/>
        <end position="442"/>
    </location>
</feature>
<reference evidence="8" key="1">
    <citation type="submission" date="2016-05" db="EMBL/GenBank/DDBJ databases">
        <title>Comparative genomics of biotechnologically important yeasts.</title>
        <authorList>
            <consortium name="DOE Joint Genome Institute"/>
            <person name="Riley R."/>
            <person name="Haridas S."/>
            <person name="Wolfe K.H."/>
            <person name="Lopes M.R."/>
            <person name="Hittinger C.T."/>
            <person name="Goker M."/>
            <person name="Salamov A."/>
            <person name="Wisecaver J."/>
            <person name="Long T.M."/>
            <person name="Aerts A.L."/>
            <person name="Barry K."/>
            <person name="Choi C."/>
            <person name="Clum A."/>
            <person name="Coughlan A.Y."/>
            <person name="Deshpande S."/>
            <person name="Douglass A.P."/>
            <person name="Hanson S.J."/>
            <person name="Klenk H.-P."/>
            <person name="Labutti K."/>
            <person name="Lapidus A."/>
            <person name="Lindquist E."/>
            <person name="Lipzen A."/>
            <person name="Meier-Kolthoff J.P."/>
            <person name="Ohm R.A."/>
            <person name="Otillar R.P."/>
            <person name="Pangilinan J."/>
            <person name="Peng Y."/>
            <person name="Rokas A."/>
            <person name="Rosa C.A."/>
            <person name="Scheuner C."/>
            <person name="Sibirny A.A."/>
            <person name="Slot J.C."/>
            <person name="Stielow J.B."/>
            <person name="Sun H."/>
            <person name="Kurtzman C.P."/>
            <person name="Blackwell M."/>
            <person name="Grigoriev I.V."/>
            <person name="Jeffries T.W."/>
        </authorList>
    </citation>
    <scope>NUCLEOTIDE SEQUENCE [LARGE SCALE GENOMIC DNA]</scope>
    <source>
        <strain evidence="8">NRRL Y-12698</strain>
    </source>
</reference>
<evidence type="ECO:0000313" key="7">
    <source>
        <dbReference type="EMBL" id="ODQ80679.1"/>
    </source>
</evidence>
<evidence type="ECO:0000256" key="5">
    <source>
        <dbReference type="SAM" id="Phobius"/>
    </source>
</evidence>
<dbReference type="GeneID" id="30146387"/>
<keyword evidence="8" id="KW-1185">Reference proteome</keyword>
<feature type="transmembrane region" description="Helical" evidence="5">
    <location>
        <begin position="385"/>
        <end position="406"/>
    </location>
</feature>
<keyword evidence="3 5" id="KW-1133">Transmembrane helix</keyword>
<feature type="transmembrane region" description="Helical" evidence="5">
    <location>
        <begin position="282"/>
        <end position="303"/>
    </location>
</feature>
<organism evidence="7 8">
    <name type="scientific">Babjeviella inositovora NRRL Y-12698</name>
    <dbReference type="NCBI Taxonomy" id="984486"/>
    <lineage>
        <taxon>Eukaryota</taxon>
        <taxon>Fungi</taxon>
        <taxon>Dikarya</taxon>
        <taxon>Ascomycota</taxon>
        <taxon>Saccharomycotina</taxon>
        <taxon>Pichiomycetes</taxon>
        <taxon>Serinales incertae sedis</taxon>
        <taxon>Babjeviella</taxon>
    </lineage>
</organism>
<feature type="transmembrane region" description="Helical" evidence="5">
    <location>
        <begin position="97"/>
        <end position="123"/>
    </location>
</feature>
<dbReference type="SUPFAM" id="SSF103473">
    <property type="entry name" value="MFS general substrate transporter"/>
    <property type="match status" value="1"/>
</dbReference>
<evidence type="ECO:0000313" key="8">
    <source>
        <dbReference type="Proteomes" id="UP000094336"/>
    </source>
</evidence>
<dbReference type="AlphaFoldDB" id="A0A1E3QSK8"/>
<name>A0A1E3QSK8_9ASCO</name>
<dbReference type="Proteomes" id="UP000094336">
    <property type="component" value="Unassembled WGS sequence"/>
</dbReference>
<sequence length="491" mass="52617">MPRLQSRYSSLAASAVVSLAAGTPYLYGVFAPQLVKQLGLAASDSATFALASNIGSGLGGLPGGILIDTKGPQLAIIVGSICIFTGYYSIYYCYTHVYASLWLISAAMASVGFGSVTGFYACVKTCATNFPDYKGTAGAFPVSAYGLLALIFSSISAMYFGNNTGGFLRFLALLCGSTVFSGVFFVKFYHLSDEEAPLIRPVRTLRTPSSSSVFSNTDSVASTRTFSLRNSMVFFGVGKRDPLHRSESSAEITRTVKDDQAFASRSSAVDTLKVLFSSRVFLVHYIVMALIASIGQMYIYSVGFVVTAQINNPHNRSATTQEAAQAIQVSLISICSFLGRLTSGPISDFLVHKMHAQRHWLVIAATVLLSVGQLLATRLDSIDSLWMVSSPVGLAYGFLMGVYPAIMADLFGTAGLSTTWGLICTGPLALLFVLSSYFGVIYDRNSVVDPEVGKICRAGVACYKDAFVTTEGLCVVIFVITLGLIYYQRIQ</sequence>
<feature type="transmembrane region" description="Helical" evidence="5">
    <location>
        <begin position="360"/>
        <end position="379"/>
    </location>
</feature>
<keyword evidence="2 5" id="KW-0812">Transmembrane</keyword>
<dbReference type="PANTHER" id="PTHR21576:SF166">
    <property type="entry name" value="ADR278WP"/>
    <property type="match status" value="1"/>
</dbReference>
<accession>A0A1E3QSK8</accession>
<comment type="subcellular location">
    <subcellularLocation>
        <location evidence="1">Membrane</location>
        <topology evidence="1">Multi-pass membrane protein</topology>
    </subcellularLocation>
</comment>
<feature type="domain" description="Nodulin-like" evidence="6">
    <location>
        <begin position="9"/>
        <end position="191"/>
    </location>
</feature>
<protein>
    <recommendedName>
        <fullName evidence="6">Nodulin-like domain-containing protein</fullName>
    </recommendedName>
</protein>
<dbReference type="EMBL" id="KV454429">
    <property type="protein sequence ID" value="ODQ80679.1"/>
    <property type="molecule type" value="Genomic_DNA"/>
</dbReference>
<proteinExistence type="predicted"/>
<feature type="transmembrane region" description="Helical" evidence="5">
    <location>
        <begin position="46"/>
        <end position="67"/>
    </location>
</feature>
<feature type="transmembrane region" description="Helical" evidence="5">
    <location>
        <begin position="467"/>
        <end position="487"/>
    </location>
</feature>
<dbReference type="InterPro" id="IPR036259">
    <property type="entry name" value="MFS_trans_sf"/>
</dbReference>
<evidence type="ECO:0000256" key="1">
    <source>
        <dbReference type="ARBA" id="ARBA00004141"/>
    </source>
</evidence>
<feature type="transmembrane region" description="Helical" evidence="5">
    <location>
        <begin position="166"/>
        <end position="186"/>
    </location>
</feature>
<dbReference type="InterPro" id="IPR010658">
    <property type="entry name" value="Nodulin-like"/>
</dbReference>
<keyword evidence="4 5" id="KW-0472">Membrane</keyword>
<dbReference type="STRING" id="984486.A0A1E3QSK8"/>
<feature type="transmembrane region" description="Helical" evidence="5">
    <location>
        <begin position="74"/>
        <end position="91"/>
    </location>
</feature>
<evidence type="ECO:0000256" key="3">
    <source>
        <dbReference type="ARBA" id="ARBA00022989"/>
    </source>
</evidence>
<dbReference type="Gene3D" id="1.20.1250.20">
    <property type="entry name" value="MFS general substrate transporter like domains"/>
    <property type="match status" value="2"/>
</dbReference>
<evidence type="ECO:0000256" key="4">
    <source>
        <dbReference type="ARBA" id="ARBA00023136"/>
    </source>
</evidence>
<gene>
    <name evidence="7" type="ORF">BABINDRAFT_160916</name>
</gene>
<dbReference type="GO" id="GO:0000329">
    <property type="term" value="C:fungal-type vacuole membrane"/>
    <property type="evidence" value="ECO:0007669"/>
    <property type="project" value="TreeGrafter"/>
</dbReference>
<evidence type="ECO:0000259" key="6">
    <source>
        <dbReference type="Pfam" id="PF06813"/>
    </source>
</evidence>